<dbReference type="GO" id="GO:0005829">
    <property type="term" value="C:cytosol"/>
    <property type="evidence" value="ECO:0007669"/>
    <property type="project" value="TreeGrafter"/>
</dbReference>
<dbReference type="SFLD" id="SFLDG01140">
    <property type="entry name" value="C2.B:_Phosphomannomutase_and_P"/>
    <property type="match status" value="1"/>
</dbReference>
<proteinExistence type="predicted"/>
<keyword evidence="1" id="KW-0378">Hydrolase</keyword>
<dbReference type="SFLD" id="SFLDG01144">
    <property type="entry name" value="C2.B.4:_PGP_Like"/>
    <property type="match status" value="1"/>
</dbReference>
<protein>
    <submittedName>
        <fullName evidence="1">Uncharacterized phosphatase YwpJ</fullName>
        <ecNumber evidence="1">3.1.3.-</ecNumber>
    </submittedName>
</protein>
<dbReference type="Gene3D" id="3.30.1240.10">
    <property type="match status" value="1"/>
</dbReference>
<accession>A0A379F2K2</accession>
<dbReference type="NCBIfam" id="TIGR00099">
    <property type="entry name" value="Cof-subfamily"/>
    <property type="match status" value="1"/>
</dbReference>
<dbReference type="PROSITE" id="PS01229">
    <property type="entry name" value="COF_2"/>
    <property type="match status" value="1"/>
</dbReference>
<dbReference type="GO" id="GO:0000287">
    <property type="term" value="F:magnesium ion binding"/>
    <property type="evidence" value="ECO:0007669"/>
    <property type="project" value="TreeGrafter"/>
</dbReference>
<dbReference type="EMBL" id="UGTP01000001">
    <property type="protein sequence ID" value="SUC12862.1"/>
    <property type="molecule type" value="Genomic_DNA"/>
</dbReference>
<dbReference type="PANTHER" id="PTHR10000">
    <property type="entry name" value="PHOSPHOSERINE PHOSPHATASE"/>
    <property type="match status" value="1"/>
</dbReference>
<evidence type="ECO:0000313" key="2">
    <source>
        <dbReference type="Proteomes" id="UP000254235"/>
    </source>
</evidence>
<dbReference type="GeneID" id="78571161"/>
<dbReference type="InterPro" id="IPR023214">
    <property type="entry name" value="HAD_sf"/>
</dbReference>
<evidence type="ECO:0000313" key="1">
    <source>
        <dbReference type="EMBL" id="SUC12862.1"/>
    </source>
</evidence>
<dbReference type="SUPFAM" id="SSF56784">
    <property type="entry name" value="HAD-like"/>
    <property type="match status" value="1"/>
</dbReference>
<dbReference type="Gene3D" id="3.40.50.1000">
    <property type="entry name" value="HAD superfamily/HAD-like"/>
    <property type="match status" value="1"/>
</dbReference>
<dbReference type="Proteomes" id="UP000254235">
    <property type="component" value="Unassembled WGS sequence"/>
</dbReference>
<name>A0A379F2K2_9BACT</name>
<dbReference type="GO" id="GO:0016791">
    <property type="term" value="F:phosphatase activity"/>
    <property type="evidence" value="ECO:0007669"/>
    <property type="project" value="TreeGrafter"/>
</dbReference>
<gene>
    <name evidence="1" type="primary">ywpJ</name>
    <name evidence="1" type="ORF">NCTC13043_01479</name>
</gene>
<dbReference type="SFLD" id="SFLDS00003">
    <property type="entry name" value="Haloacid_Dehalogenase"/>
    <property type="match status" value="1"/>
</dbReference>
<dbReference type="AlphaFoldDB" id="A0A379F2K2"/>
<dbReference type="OrthoDB" id="9814970at2"/>
<dbReference type="Pfam" id="PF08282">
    <property type="entry name" value="Hydrolase_3"/>
    <property type="match status" value="1"/>
</dbReference>
<dbReference type="NCBIfam" id="TIGR01484">
    <property type="entry name" value="HAD-SF-IIB"/>
    <property type="match status" value="1"/>
</dbReference>
<dbReference type="InterPro" id="IPR006379">
    <property type="entry name" value="HAD-SF_hydro_IIB"/>
</dbReference>
<dbReference type="RefSeq" id="WP_115083534.1">
    <property type="nucleotide sequence ID" value="NZ_CAUOZC010000002.1"/>
</dbReference>
<dbReference type="PANTHER" id="PTHR10000:SF25">
    <property type="entry name" value="PHOSPHATASE YKRA-RELATED"/>
    <property type="match status" value="1"/>
</dbReference>
<sequence>MTIKAAFFDIDGTLISFKTHKVPQSTISALTKAKQNGIKIFISTGRPVALINNINDIKHLVDGYITFNGAYCFMGNREFVLSPIPESDVQTMLADAEKRNYCVAVCGKKEVIIHNYKKVFTDVFVNELGVNNVDENKTIANLKGQPILQMTPFFTEDEEKVIMPEIPHCVSARWHPAFTDITVKGANKGNALITVARQLALDINECIAFGDGGNDLSILKAAGIGVAMGNANDDVKAVANYVTTSVDENGIWNALKHFNAIRNE</sequence>
<organism evidence="1 2">
    <name type="scientific">Prevotella pallens</name>
    <dbReference type="NCBI Taxonomy" id="60133"/>
    <lineage>
        <taxon>Bacteria</taxon>
        <taxon>Pseudomonadati</taxon>
        <taxon>Bacteroidota</taxon>
        <taxon>Bacteroidia</taxon>
        <taxon>Bacteroidales</taxon>
        <taxon>Prevotellaceae</taxon>
        <taxon>Prevotella</taxon>
    </lineage>
</organism>
<dbReference type="EC" id="3.1.3.-" evidence="1"/>
<dbReference type="InterPro" id="IPR000150">
    <property type="entry name" value="Cof"/>
</dbReference>
<dbReference type="InterPro" id="IPR036412">
    <property type="entry name" value="HAD-like_sf"/>
</dbReference>
<reference evidence="1 2" key="1">
    <citation type="submission" date="2018-06" db="EMBL/GenBank/DDBJ databases">
        <authorList>
            <consortium name="Pathogen Informatics"/>
            <person name="Doyle S."/>
        </authorList>
    </citation>
    <scope>NUCLEOTIDE SEQUENCE [LARGE SCALE GENOMIC DNA]</scope>
    <source>
        <strain evidence="1 2">NCTC13043</strain>
    </source>
</reference>